<feature type="compositionally biased region" description="Low complexity" evidence="1">
    <location>
        <begin position="193"/>
        <end position="202"/>
    </location>
</feature>
<protein>
    <submittedName>
        <fullName evidence="2">DUF349 domain-containing protein</fullName>
    </submittedName>
</protein>
<dbReference type="InterPro" id="IPR007139">
    <property type="entry name" value="DUF349"/>
</dbReference>
<organism evidence="2 3">
    <name type="scientific">Nakamurella alba</name>
    <dbReference type="NCBI Taxonomy" id="2665158"/>
    <lineage>
        <taxon>Bacteria</taxon>
        <taxon>Bacillati</taxon>
        <taxon>Actinomycetota</taxon>
        <taxon>Actinomycetes</taxon>
        <taxon>Nakamurellales</taxon>
        <taxon>Nakamurellaceae</taxon>
        <taxon>Nakamurella</taxon>
    </lineage>
</organism>
<dbReference type="EMBL" id="WLYK01000009">
    <property type="protein sequence ID" value="MTD16545.1"/>
    <property type="molecule type" value="Genomic_DNA"/>
</dbReference>
<dbReference type="Pfam" id="PF03993">
    <property type="entry name" value="DUF349"/>
    <property type="match status" value="3"/>
</dbReference>
<name>A0A7K1FQX9_9ACTN</name>
<evidence type="ECO:0000313" key="3">
    <source>
        <dbReference type="Proteomes" id="UP000460221"/>
    </source>
</evidence>
<feature type="region of interest" description="Disordered" evidence="1">
    <location>
        <begin position="1"/>
        <end position="210"/>
    </location>
</feature>
<feature type="compositionally biased region" description="Low complexity" evidence="1">
    <location>
        <begin position="12"/>
        <end position="51"/>
    </location>
</feature>
<dbReference type="Proteomes" id="UP000460221">
    <property type="component" value="Unassembled WGS sequence"/>
</dbReference>
<feature type="compositionally biased region" description="Low complexity" evidence="1">
    <location>
        <begin position="147"/>
        <end position="156"/>
    </location>
</feature>
<comment type="caution">
    <text evidence="2">The sequence shown here is derived from an EMBL/GenBank/DDBJ whole genome shotgun (WGS) entry which is preliminary data.</text>
</comment>
<sequence length="604" mass="63586">MSARTADDTPDDTAPAEVAAAPEVAPTQVTEPAGPTGTAGEPGNGEAPEAGSAVQDPEAGAESPADVTADALAAEAPATEAPAAEAPVTDVPATEAPAAEVPATEAPAADPAPASDAAPAGAPGAESPASEAPAVDTAAPEVPTTDSAAAPAATPGAPGGRSRGSRGRPGRPGAPGARPGRPGGPGAGPAHPPVTVEPVVEPTDPHKWGRIDEEGGVFVYSTSGERSIGSWQAGDVEAGLAHFGRRFDDLVTEIALLETRLASGSGDPKAARTHAVELRESLDSLAAIGDFDSAAARLEIVIGAADAAIAGAGQARAAARARAVAAKEALCDEAEQLAESTAWKATGDRLKQIVEEWRTIHGIDRKTDDALWKRFAKARDTFTRRRGSHFADLDKQRGAAKEAKEKLIARAEELSSSTDWGRTAGEYRTLMEEWKASGRAPRDVEDELWTRFRAAQEGFFSHRNQTFSERDAEFETNAAAKEKLLAEAETIDPDKGLDAARSALRSIQERWEAAGKVPRERIREFDQRLRAIEERVRRAEDSHWRRTDPETAARIEQFRSRAESFRTQAAKARAAGDERRAKQADAQAVQWEEWLSAAQGAVES</sequence>
<keyword evidence="3" id="KW-1185">Reference proteome</keyword>
<feature type="region of interest" description="Disordered" evidence="1">
    <location>
        <begin position="566"/>
        <end position="586"/>
    </location>
</feature>
<feature type="compositionally biased region" description="Basic and acidic residues" evidence="1">
    <location>
        <begin position="574"/>
        <end position="583"/>
    </location>
</feature>
<feature type="compositionally biased region" description="Low complexity" evidence="1">
    <location>
        <begin position="64"/>
        <end position="134"/>
    </location>
</feature>
<evidence type="ECO:0000313" key="2">
    <source>
        <dbReference type="EMBL" id="MTD16545.1"/>
    </source>
</evidence>
<evidence type="ECO:0000256" key="1">
    <source>
        <dbReference type="SAM" id="MobiDB-lite"/>
    </source>
</evidence>
<dbReference type="AlphaFoldDB" id="A0A7K1FQX9"/>
<proteinExistence type="predicted"/>
<gene>
    <name evidence="2" type="ORF">GIS00_21645</name>
</gene>
<reference evidence="2 3" key="1">
    <citation type="submission" date="2019-11" db="EMBL/GenBank/DDBJ databases">
        <authorList>
            <person name="Jiang L.-Q."/>
        </authorList>
    </citation>
    <scope>NUCLEOTIDE SEQUENCE [LARGE SCALE GENOMIC DNA]</scope>
    <source>
        <strain evidence="2 3">YIM 132087</strain>
    </source>
</reference>
<accession>A0A7K1FQX9</accession>